<sequence>MGSRKGSAGRPRAQPSQDFSPEDHERLGVIGAMSDRITVISDAIAAAIRDYRKRQGMTREELAVELWDAGAPQAMSAAVVGYIETGRRDKDGARRREVTVDELALFARAMKTTVAELLGEHASMLGLDQAPPCPSCERRKHSGPVQDQVRADVELFDELEDFEPTLVEVAYALAREIDTGSEKLPSLTRELRHTLHELTSSRQRPPAEEDDLDDAGDPD</sequence>
<dbReference type="Proteomes" id="UP000199682">
    <property type="component" value="Unassembled WGS sequence"/>
</dbReference>
<feature type="region of interest" description="Disordered" evidence="1">
    <location>
        <begin position="195"/>
        <end position="219"/>
    </location>
</feature>
<dbReference type="GO" id="GO:0003677">
    <property type="term" value="F:DNA binding"/>
    <property type="evidence" value="ECO:0007669"/>
    <property type="project" value="InterPro"/>
</dbReference>
<organism evidence="3 4">
    <name type="scientific">Lentzea albidocapillata subsp. violacea</name>
    <dbReference type="NCBI Taxonomy" id="128104"/>
    <lineage>
        <taxon>Bacteria</taxon>
        <taxon>Bacillati</taxon>
        <taxon>Actinomycetota</taxon>
        <taxon>Actinomycetes</taxon>
        <taxon>Pseudonocardiales</taxon>
        <taxon>Pseudonocardiaceae</taxon>
        <taxon>Lentzea</taxon>
    </lineage>
</organism>
<feature type="compositionally biased region" description="Acidic residues" evidence="1">
    <location>
        <begin position="208"/>
        <end position="219"/>
    </location>
</feature>
<dbReference type="SUPFAM" id="SSF47413">
    <property type="entry name" value="lambda repressor-like DNA-binding domains"/>
    <property type="match status" value="1"/>
</dbReference>
<dbReference type="CDD" id="cd00093">
    <property type="entry name" value="HTH_XRE"/>
    <property type="match status" value="1"/>
</dbReference>
<dbReference type="Gene3D" id="1.10.260.40">
    <property type="entry name" value="lambda repressor-like DNA-binding domains"/>
    <property type="match status" value="1"/>
</dbReference>
<evidence type="ECO:0000313" key="4">
    <source>
        <dbReference type="Proteomes" id="UP000199682"/>
    </source>
</evidence>
<dbReference type="EMBL" id="FNET01000005">
    <property type="protein sequence ID" value="SDK30678.1"/>
    <property type="molecule type" value="Genomic_DNA"/>
</dbReference>
<dbReference type="InterPro" id="IPR001387">
    <property type="entry name" value="Cro/C1-type_HTH"/>
</dbReference>
<accession>A0A1G9ATS9</accession>
<dbReference type="PROSITE" id="PS50943">
    <property type="entry name" value="HTH_CROC1"/>
    <property type="match status" value="1"/>
</dbReference>
<name>A0A1G9ATS9_9PSEU</name>
<evidence type="ECO:0000256" key="1">
    <source>
        <dbReference type="SAM" id="MobiDB-lite"/>
    </source>
</evidence>
<feature type="region of interest" description="Disordered" evidence="1">
    <location>
        <begin position="1"/>
        <end position="25"/>
    </location>
</feature>
<dbReference type="AlphaFoldDB" id="A0A1G9ATS9"/>
<evidence type="ECO:0000313" key="3">
    <source>
        <dbReference type="EMBL" id="SDK30678.1"/>
    </source>
</evidence>
<proteinExistence type="predicted"/>
<gene>
    <name evidence="3" type="ORF">SAMN04488074_105117</name>
</gene>
<reference evidence="4" key="1">
    <citation type="submission" date="2016-10" db="EMBL/GenBank/DDBJ databases">
        <authorList>
            <person name="Varghese N."/>
            <person name="Submissions S."/>
        </authorList>
    </citation>
    <scope>NUCLEOTIDE SEQUENCE [LARGE SCALE GENOMIC DNA]</scope>
    <source>
        <strain evidence="4">DSM 44796</strain>
    </source>
</reference>
<protein>
    <recommendedName>
        <fullName evidence="2">HTH cro/C1-type domain-containing protein</fullName>
    </recommendedName>
</protein>
<evidence type="ECO:0000259" key="2">
    <source>
        <dbReference type="PROSITE" id="PS50943"/>
    </source>
</evidence>
<feature type="domain" description="HTH cro/C1-type" evidence="2">
    <location>
        <begin position="48"/>
        <end position="117"/>
    </location>
</feature>
<dbReference type="SMART" id="SM00530">
    <property type="entry name" value="HTH_XRE"/>
    <property type="match status" value="1"/>
</dbReference>
<dbReference type="InterPro" id="IPR010982">
    <property type="entry name" value="Lambda_DNA-bd_dom_sf"/>
</dbReference>